<dbReference type="Proteomes" id="UP000319213">
    <property type="component" value="Unassembled WGS sequence"/>
</dbReference>
<feature type="transmembrane region" description="Helical" evidence="1">
    <location>
        <begin position="28"/>
        <end position="46"/>
    </location>
</feature>
<keyword evidence="1" id="KW-1133">Transmembrane helix</keyword>
<keyword evidence="1" id="KW-0472">Membrane</keyword>
<name>A0A543ISK3_9ACTN</name>
<keyword evidence="3" id="KW-1185">Reference proteome</keyword>
<accession>A0A543ISK3</accession>
<reference evidence="2 3" key="1">
    <citation type="submission" date="2019-06" db="EMBL/GenBank/DDBJ databases">
        <title>Sequencing the genomes of 1000 actinobacteria strains.</title>
        <authorList>
            <person name="Klenk H.-P."/>
        </authorList>
    </citation>
    <scope>NUCLEOTIDE SEQUENCE [LARGE SCALE GENOMIC DNA]</scope>
    <source>
        <strain evidence="2 3">DSM 43186</strain>
    </source>
</reference>
<sequence>MSDLDIVRDSSDMPGLGYAINASISDHLSLIVGLVVAIAITGVLVCRRIGGAGTGTRRGGPGRGRHRRGVPRVAWTPIRWDVREQAAAAGLDLVEPDWVIVYRVWARRFYAVPAWPLPGLAGVEAPTIAGLRALMRQAEARAHGLRRARA</sequence>
<protein>
    <submittedName>
        <fullName evidence="2">Uncharacterized protein</fullName>
    </submittedName>
</protein>
<dbReference type="EMBL" id="VFPQ01000001">
    <property type="protein sequence ID" value="TQM73565.1"/>
    <property type="molecule type" value="Genomic_DNA"/>
</dbReference>
<comment type="caution">
    <text evidence="2">The sequence shown here is derived from an EMBL/GenBank/DDBJ whole genome shotgun (WGS) entry which is preliminary data.</text>
</comment>
<dbReference type="RefSeq" id="WP_142257861.1">
    <property type="nucleotide sequence ID" value="NZ_BMPV01000004.1"/>
</dbReference>
<dbReference type="OrthoDB" id="3430890at2"/>
<proteinExistence type="predicted"/>
<keyword evidence="1" id="KW-0812">Transmembrane</keyword>
<evidence type="ECO:0000313" key="3">
    <source>
        <dbReference type="Proteomes" id="UP000319213"/>
    </source>
</evidence>
<evidence type="ECO:0000313" key="2">
    <source>
        <dbReference type="EMBL" id="TQM73565.1"/>
    </source>
</evidence>
<dbReference type="AlphaFoldDB" id="A0A543ISK3"/>
<organism evidence="2 3">
    <name type="scientific">Thermopolyspora flexuosa</name>
    <dbReference type="NCBI Taxonomy" id="103836"/>
    <lineage>
        <taxon>Bacteria</taxon>
        <taxon>Bacillati</taxon>
        <taxon>Actinomycetota</taxon>
        <taxon>Actinomycetes</taxon>
        <taxon>Streptosporangiales</taxon>
        <taxon>Streptosporangiaceae</taxon>
        <taxon>Thermopolyspora</taxon>
    </lineage>
</organism>
<evidence type="ECO:0000256" key="1">
    <source>
        <dbReference type="SAM" id="Phobius"/>
    </source>
</evidence>
<gene>
    <name evidence="2" type="ORF">FHX40_0213</name>
</gene>